<accession>A0A9N9JH11</accession>
<dbReference type="EMBL" id="CAJVPQ010029889">
    <property type="protein sequence ID" value="CAG8775778.1"/>
    <property type="molecule type" value="Genomic_DNA"/>
</dbReference>
<proteinExistence type="predicted"/>
<organism evidence="1 2">
    <name type="scientific">Funneliformis caledonium</name>
    <dbReference type="NCBI Taxonomy" id="1117310"/>
    <lineage>
        <taxon>Eukaryota</taxon>
        <taxon>Fungi</taxon>
        <taxon>Fungi incertae sedis</taxon>
        <taxon>Mucoromycota</taxon>
        <taxon>Glomeromycotina</taxon>
        <taxon>Glomeromycetes</taxon>
        <taxon>Glomerales</taxon>
        <taxon>Glomeraceae</taxon>
        <taxon>Funneliformis</taxon>
    </lineage>
</organism>
<evidence type="ECO:0000313" key="2">
    <source>
        <dbReference type="Proteomes" id="UP000789570"/>
    </source>
</evidence>
<dbReference type="Proteomes" id="UP000789570">
    <property type="component" value="Unassembled WGS sequence"/>
</dbReference>
<sequence length="48" mass="5531">FGVNKFIITSGDCKLSKAMHDILIFLSKQVHFEETKVRKLRVASMLHL</sequence>
<protein>
    <submittedName>
        <fullName evidence="1">16846_t:CDS:1</fullName>
    </submittedName>
</protein>
<comment type="caution">
    <text evidence="1">The sequence shown here is derived from an EMBL/GenBank/DDBJ whole genome shotgun (WGS) entry which is preliminary data.</text>
</comment>
<keyword evidence="2" id="KW-1185">Reference proteome</keyword>
<evidence type="ECO:0000313" key="1">
    <source>
        <dbReference type="EMBL" id="CAG8775778.1"/>
    </source>
</evidence>
<gene>
    <name evidence="1" type="ORF">FCALED_LOCUS17817</name>
</gene>
<reference evidence="1" key="1">
    <citation type="submission" date="2021-06" db="EMBL/GenBank/DDBJ databases">
        <authorList>
            <person name="Kallberg Y."/>
            <person name="Tangrot J."/>
            <person name="Rosling A."/>
        </authorList>
    </citation>
    <scope>NUCLEOTIDE SEQUENCE</scope>
    <source>
        <strain evidence="1">UK204</strain>
    </source>
</reference>
<name>A0A9N9JH11_9GLOM</name>
<dbReference type="AlphaFoldDB" id="A0A9N9JH11"/>
<feature type="non-terminal residue" evidence="1">
    <location>
        <position position="1"/>
    </location>
</feature>
<dbReference type="OrthoDB" id="5340906at2759"/>
<feature type="non-terminal residue" evidence="1">
    <location>
        <position position="48"/>
    </location>
</feature>